<evidence type="ECO:0000256" key="5">
    <source>
        <dbReference type="ARBA" id="ARBA00022759"/>
    </source>
</evidence>
<evidence type="ECO:0000256" key="4">
    <source>
        <dbReference type="ARBA" id="ARBA00022722"/>
    </source>
</evidence>
<dbReference type="Pfam" id="PF00665">
    <property type="entry name" value="rve"/>
    <property type="match status" value="1"/>
</dbReference>
<dbReference type="EC" id="2.7.7.49" evidence="1"/>
<keyword evidence="2" id="KW-0808">Transferase</keyword>
<dbReference type="InterPro" id="IPR043502">
    <property type="entry name" value="DNA/RNA_pol_sf"/>
</dbReference>
<dbReference type="InterPro" id="IPR012337">
    <property type="entry name" value="RNaseH-like_sf"/>
</dbReference>
<keyword evidence="3" id="KW-0548">Nucleotidyltransferase</keyword>
<evidence type="ECO:0000256" key="6">
    <source>
        <dbReference type="ARBA" id="ARBA00022801"/>
    </source>
</evidence>
<dbReference type="SUPFAM" id="SSF53098">
    <property type="entry name" value="Ribonuclease H-like"/>
    <property type="match status" value="1"/>
</dbReference>
<dbReference type="InterPro" id="IPR050951">
    <property type="entry name" value="Retrovirus_Pol_polyprotein"/>
</dbReference>
<sequence>MITGCRDGAERPIQFFSRSLNSTQRKYSQTEKEGLALITAIKTFHRYLEGRKFTLYTDHKALLAIFDKKTVKPVLAANRLHRWSLFLAGYNFDIKYTKTTEFGQADALSRLIQEKKSIPELYEEEEDLDESACCTAVINQISQLPVTAADIVKEYANDPFAQNLLKSLQTREADSRFSVVQDVILMNDRVYVPPALRGTVLKKLHASHNGISLTKQLARNHVYWPNITKDIENMIRTCTACIQTSKTPIKVPLASWSKSMNPGDRVHMDFAGPLLGQMLLVIVDSCSKWLDVKVLSKANSKTTIRAFERYIADNGVPRLLVTDNGSQFSSNEFMQFCKRHGIKHMTSPVYHPQSNGQAERMVDVVKRFVKKNILRFGPNMNMEDCMNEFLLGYRSTPSTATPENVSPAVVHIGRQLRNSLDLLKPQLEKNLAPDEKMENQFNQQYGTRHRYFKVNDCVWARKRKDSPWFEGRISARRGSRIFEIIDMNGIHHRLHANQLLKRWIPGEPLDTVSDSTVQTSVSDSIDQTPISDPDTVSPTSSSDSISPAQQSRRSTRIRRKPSRLNDYILY</sequence>
<proteinExistence type="predicted"/>
<dbReference type="GO" id="GO:0016787">
    <property type="term" value="F:hydrolase activity"/>
    <property type="evidence" value="ECO:0007669"/>
    <property type="project" value="UniProtKB-KW"/>
</dbReference>
<evidence type="ECO:0000256" key="3">
    <source>
        <dbReference type="ARBA" id="ARBA00022695"/>
    </source>
</evidence>
<keyword evidence="4" id="KW-0540">Nuclease</keyword>
<evidence type="ECO:0000259" key="9">
    <source>
        <dbReference type="PROSITE" id="PS50994"/>
    </source>
</evidence>
<reference evidence="11" key="1">
    <citation type="submission" date="2022-11" db="UniProtKB">
        <authorList>
            <consortium name="WormBaseParasite"/>
        </authorList>
    </citation>
    <scope>IDENTIFICATION</scope>
</reference>
<dbReference type="PANTHER" id="PTHR37984:SF5">
    <property type="entry name" value="PROTEIN NYNRIN-LIKE"/>
    <property type="match status" value="1"/>
</dbReference>
<feature type="domain" description="Integrase catalytic" evidence="9">
    <location>
        <begin position="258"/>
        <end position="415"/>
    </location>
</feature>
<dbReference type="Gene3D" id="3.30.420.10">
    <property type="entry name" value="Ribonuclease H-like superfamily/Ribonuclease H"/>
    <property type="match status" value="1"/>
</dbReference>
<dbReference type="PROSITE" id="PS50994">
    <property type="entry name" value="INTEGRASE"/>
    <property type="match status" value="1"/>
</dbReference>
<keyword evidence="6" id="KW-0378">Hydrolase</keyword>
<dbReference type="CDD" id="cd09274">
    <property type="entry name" value="RNase_HI_RT_Ty3"/>
    <property type="match status" value="1"/>
</dbReference>
<dbReference type="Gene3D" id="1.10.340.70">
    <property type="match status" value="1"/>
</dbReference>
<organism evidence="10 11">
    <name type="scientific">Panagrolaimus davidi</name>
    <dbReference type="NCBI Taxonomy" id="227884"/>
    <lineage>
        <taxon>Eukaryota</taxon>
        <taxon>Metazoa</taxon>
        <taxon>Ecdysozoa</taxon>
        <taxon>Nematoda</taxon>
        <taxon>Chromadorea</taxon>
        <taxon>Rhabditida</taxon>
        <taxon>Tylenchina</taxon>
        <taxon>Panagrolaimomorpha</taxon>
        <taxon>Panagrolaimoidea</taxon>
        <taxon>Panagrolaimidae</taxon>
        <taxon>Panagrolaimus</taxon>
    </lineage>
</organism>
<dbReference type="FunFam" id="1.10.340.70:FF:000004">
    <property type="entry name" value="Retrovirus-related Pol polyprotein from transposon 297-like Protein"/>
    <property type="match status" value="1"/>
</dbReference>
<dbReference type="InterPro" id="IPR036397">
    <property type="entry name" value="RNaseH_sf"/>
</dbReference>
<dbReference type="InterPro" id="IPR001584">
    <property type="entry name" value="Integrase_cat-core"/>
</dbReference>
<dbReference type="InterPro" id="IPR041373">
    <property type="entry name" value="RT_RNaseH"/>
</dbReference>
<evidence type="ECO:0000313" key="11">
    <source>
        <dbReference type="WBParaSite" id="PDA_v2.g28547.t1"/>
    </source>
</evidence>
<protein>
    <recommendedName>
        <fullName evidence="1">RNA-directed DNA polymerase</fullName>
        <ecNumber evidence="1">2.7.7.49</ecNumber>
    </recommendedName>
</protein>
<dbReference type="GO" id="GO:0015074">
    <property type="term" value="P:DNA integration"/>
    <property type="evidence" value="ECO:0007669"/>
    <property type="project" value="InterPro"/>
</dbReference>
<dbReference type="GO" id="GO:0003676">
    <property type="term" value="F:nucleic acid binding"/>
    <property type="evidence" value="ECO:0007669"/>
    <property type="project" value="InterPro"/>
</dbReference>
<dbReference type="PANTHER" id="PTHR37984">
    <property type="entry name" value="PROTEIN CBG26694"/>
    <property type="match status" value="1"/>
</dbReference>
<dbReference type="SUPFAM" id="SSF56672">
    <property type="entry name" value="DNA/RNA polymerases"/>
    <property type="match status" value="1"/>
</dbReference>
<dbReference type="InterPro" id="IPR041588">
    <property type="entry name" value="Integrase_H2C2"/>
</dbReference>
<evidence type="ECO:0000256" key="7">
    <source>
        <dbReference type="ARBA" id="ARBA00022918"/>
    </source>
</evidence>
<dbReference type="GO" id="GO:0004519">
    <property type="term" value="F:endonuclease activity"/>
    <property type="evidence" value="ECO:0007669"/>
    <property type="project" value="UniProtKB-KW"/>
</dbReference>
<keyword evidence="5" id="KW-0255">Endonuclease</keyword>
<dbReference type="Pfam" id="PF17921">
    <property type="entry name" value="Integrase_H2C2"/>
    <property type="match status" value="1"/>
</dbReference>
<accession>A0A914QBH0</accession>
<dbReference type="GO" id="GO:0003964">
    <property type="term" value="F:RNA-directed DNA polymerase activity"/>
    <property type="evidence" value="ECO:0007669"/>
    <property type="project" value="UniProtKB-KW"/>
</dbReference>
<evidence type="ECO:0000256" key="1">
    <source>
        <dbReference type="ARBA" id="ARBA00012493"/>
    </source>
</evidence>
<keyword evidence="7" id="KW-0695">RNA-directed DNA polymerase</keyword>
<dbReference type="Pfam" id="PF17917">
    <property type="entry name" value="RT_RNaseH"/>
    <property type="match status" value="1"/>
</dbReference>
<evidence type="ECO:0000313" key="10">
    <source>
        <dbReference type="Proteomes" id="UP000887578"/>
    </source>
</evidence>
<evidence type="ECO:0000256" key="8">
    <source>
        <dbReference type="SAM" id="MobiDB-lite"/>
    </source>
</evidence>
<feature type="compositionally biased region" description="Low complexity" evidence="8">
    <location>
        <begin position="512"/>
        <end position="547"/>
    </location>
</feature>
<feature type="region of interest" description="Disordered" evidence="8">
    <location>
        <begin position="512"/>
        <end position="558"/>
    </location>
</feature>
<evidence type="ECO:0000256" key="2">
    <source>
        <dbReference type="ARBA" id="ARBA00022679"/>
    </source>
</evidence>
<dbReference type="GO" id="GO:0042575">
    <property type="term" value="C:DNA polymerase complex"/>
    <property type="evidence" value="ECO:0007669"/>
    <property type="project" value="UniProtKB-ARBA"/>
</dbReference>
<name>A0A914QBH0_9BILA</name>
<dbReference type="AlphaFoldDB" id="A0A914QBH0"/>
<dbReference type="WBParaSite" id="PDA_v2.g28547.t1">
    <property type="protein sequence ID" value="PDA_v2.g28547.t1"/>
    <property type="gene ID" value="PDA_v2.g28547"/>
</dbReference>
<dbReference type="Proteomes" id="UP000887578">
    <property type="component" value="Unplaced"/>
</dbReference>
<keyword evidence="10" id="KW-1185">Reference proteome</keyword>